<organism evidence="2 3">
    <name type="scientific">Mogibacterium diversum</name>
    <dbReference type="NCBI Taxonomy" id="114527"/>
    <lineage>
        <taxon>Bacteria</taxon>
        <taxon>Bacillati</taxon>
        <taxon>Bacillota</taxon>
        <taxon>Clostridia</taxon>
        <taxon>Peptostreptococcales</taxon>
        <taxon>Anaerovoracaceae</taxon>
        <taxon>Mogibacterium</taxon>
    </lineage>
</organism>
<evidence type="ECO:0000313" key="2">
    <source>
        <dbReference type="EMBL" id="AVM47956.1"/>
    </source>
</evidence>
<sequence length="270" mass="30906">MPAHNAHYLFGRTVLSKLPADTERLINTNADSYAAFVFGLQGPDILAFYRPIFPSILNKEGATIHHSPGSSFFKHAFKVVQESPTVEKISYLYGAMCHYILDSLCHPIINNYVKTTGMSHSLVEREFDHYVLEQHDLTPFTIELKLVAPVRKNLGSIMAPFYESPTASQMQLATRDMRRSILILGTKNDFLRRRLLSILASNRVTMKQCDMVASNEYDPRSAESNSEIWKKYEMAIDKAVSEIKYIRKSLIDHNQPDLSRYELDYLGKKH</sequence>
<dbReference type="RefSeq" id="WP_106057035.1">
    <property type="nucleotide sequence ID" value="NZ_CP027228.1"/>
</dbReference>
<keyword evidence="3" id="KW-1185">Reference proteome</keyword>
<evidence type="ECO:0000313" key="3">
    <source>
        <dbReference type="Proteomes" id="UP000237883"/>
    </source>
</evidence>
<dbReference type="KEGG" id="mdv:C5Q96_03520"/>
<name>A0A2S0L3T2_9FIRM</name>
<accession>A0A2S0L3T2</accession>
<dbReference type="Pfam" id="PF00882">
    <property type="entry name" value="Zn_dep_PLPC"/>
    <property type="match status" value="1"/>
</dbReference>
<dbReference type="AlphaFoldDB" id="A0A2S0L3T2"/>
<gene>
    <name evidence="2" type="ORF">C5Q96_03520</name>
</gene>
<protein>
    <recommendedName>
        <fullName evidence="1">Phospholipase C/D domain-containing protein</fullName>
    </recommendedName>
</protein>
<evidence type="ECO:0000259" key="1">
    <source>
        <dbReference type="Pfam" id="PF00882"/>
    </source>
</evidence>
<dbReference type="GeneID" id="78391326"/>
<dbReference type="InterPro" id="IPR029002">
    <property type="entry name" value="PLPC/GPLD1"/>
</dbReference>
<dbReference type="Proteomes" id="UP000237883">
    <property type="component" value="Chromosome"/>
</dbReference>
<dbReference type="EMBL" id="CP027228">
    <property type="protein sequence ID" value="AVM47956.1"/>
    <property type="molecule type" value="Genomic_DNA"/>
</dbReference>
<proteinExistence type="predicted"/>
<reference evidence="3" key="1">
    <citation type="submission" date="2018-02" db="EMBL/GenBank/DDBJ databases">
        <authorList>
            <person name="Holder M.E."/>
            <person name="Ajami N.J."/>
            <person name="Petrosino J.F."/>
        </authorList>
    </citation>
    <scope>NUCLEOTIDE SEQUENCE [LARGE SCALE GENOMIC DNA]</scope>
    <source>
        <strain evidence="3">CCUG 47132</strain>
    </source>
</reference>
<dbReference type="OrthoDB" id="9810528at2"/>
<feature type="domain" description="Phospholipase C/D" evidence="1">
    <location>
        <begin position="7"/>
        <end position="134"/>
    </location>
</feature>